<dbReference type="SMART" id="SM00345">
    <property type="entry name" value="HTH_GNTR"/>
    <property type="match status" value="1"/>
</dbReference>
<dbReference type="Proteomes" id="UP000515708">
    <property type="component" value="Chromosome"/>
</dbReference>
<organism evidence="5 6">
    <name type="scientific">Microbacterium esteraromaticum</name>
    <dbReference type="NCBI Taxonomy" id="57043"/>
    <lineage>
        <taxon>Bacteria</taxon>
        <taxon>Bacillati</taxon>
        <taxon>Actinomycetota</taxon>
        <taxon>Actinomycetes</taxon>
        <taxon>Micrococcales</taxon>
        <taxon>Microbacteriaceae</taxon>
        <taxon>Microbacterium</taxon>
    </lineage>
</organism>
<dbReference type="Gene3D" id="1.10.10.10">
    <property type="entry name" value="Winged helix-like DNA-binding domain superfamily/Winged helix DNA-binding domain"/>
    <property type="match status" value="1"/>
</dbReference>
<dbReference type="GO" id="GO:0003700">
    <property type="term" value="F:DNA-binding transcription factor activity"/>
    <property type="evidence" value="ECO:0007669"/>
    <property type="project" value="InterPro"/>
</dbReference>
<dbReference type="InterPro" id="IPR011711">
    <property type="entry name" value="GntR_C"/>
</dbReference>
<dbReference type="RefSeq" id="WP_182254291.1">
    <property type="nucleotide sequence ID" value="NZ_CP043732.1"/>
</dbReference>
<dbReference type="InterPro" id="IPR000524">
    <property type="entry name" value="Tscrpt_reg_HTH_GntR"/>
</dbReference>
<dbReference type="CDD" id="cd07377">
    <property type="entry name" value="WHTH_GntR"/>
    <property type="match status" value="1"/>
</dbReference>
<evidence type="ECO:0000256" key="1">
    <source>
        <dbReference type="ARBA" id="ARBA00023015"/>
    </source>
</evidence>
<accession>A0A7D7WH04</accession>
<keyword evidence="3" id="KW-0804">Transcription</keyword>
<dbReference type="PRINTS" id="PR00035">
    <property type="entry name" value="HTHGNTR"/>
</dbReference>
<dbReference type="SUPFAM" id="SSF46785">
    <property type="entry name" value="Winged helix' DNA-binding domain"/>
    <property type="match status" value="1"/>
</dbReference>
<dbReference type="InterPro" id="IPR008920">
    <property type="entry name" value="TF_FadR/GntR_C"/>
</dbReference>
<evidence type="ECO:0000256" key="3">
    <source>
        <dbReference type="ARBA" id="ARBA00023163"/>
    </source>
</evidence>
<dbReference type="GO" id="GO:0003677">
    <property type="term" value="F:DNA binding"/>
    <property type="evidence" value="ECO:0007669"/>
    <property type="project" value="UniProtKB-KW"/>
</dbReference>
<proteinExistence type="predicted"/>
<name>A0A7D7WH04_9MICO</name>
<evidence type="ECO:0000259" key="4">
    <source>
        <dbReference type="PROSITE" id="PS50949"/>
    </source>
</evidence>
<dbReference type="EMBL" id="CP043732">
    <property type="protein sequence ID" value="QMU96190.1"/>
    <property type="molecule type" value="Genomic_DNA"/>
</dbReference>
<evidence type="ECO:0000256" key="2">
    <source>
        <dbReference type="ARBA" id="ARBA00023125"/>
    </source>
</evidence>
<reference evidence="5 6" key="1">
    <citation type="journal article" date="2020" name="Front. Microbiol.">
        <title>Design of Bacterial Strain-Specific qPCR Assays Using NGS Data and Publicly Available Resources and Its Application to Track Biocontrol Strains.</title>
        <authorList>
            <person name="Hernandez I."/>
            <person name="Sant C."/>
            <person name="Martinez R."/>
            <person name="Fernandez C."/>
        </authorList>
    </citation>
    <scope>NUCLEOTIDE SEQUENCE [LARGE SCALE GENOMIC DNA]</scope>
    <source>
        <strain evidence="5 6">B24</strain>
    </source>
</reference>
<dbReference type="InterPro" id="IPR036390">
    <property type="entry name" value="WH_DNA-bd_sf"/>
</dbReference>
<dbReference type="Pfam" id="PF07729">
    <property type="entry name" value="FCD"/>
    <property type="match status" value="1"/>
</dbReference>
<dbReference type="Pfam" id="PF00392">
    <property type="entry name" value="GntR"/>
    <property type="match status" value="1"/>
</dbReference>
<dbReference type="PROSITE" id="PS50949">
    <property type="entry name" value="HTH_GNTR"/>
    <property type="match status" value="1"/>
</dbReference>
<dbReference type="PANTHER" id="PTHR43537:SF24">
    <property type="entry name" value="GLUCONATE OPERON TRANSCRIPTIONAL REPRESSOR"/>
    <property type="match status" value="1"/>
</dbReference>
<protein>
    <submittedName>
        <fullName evidence="5">GntR family transcriptional regulator</fullName>
    </submittedName>
</protein>
<dbReference type="Gene3D" id="1.20.120.530">
    <property type="entry name" value="GntR ligand-binding domain-like"/>
    <property type="match status" value="1"/>
</dbReference>
<sequence length="214" mass="23069">MIDVERPARAEIATKKQLLAEGLFHLIGERIVSGDLAPGARIRDSELAAELSVSRTPVREALQRLERIGLVTMYPSRYTEVSSITPEQIENAHVFAGLQAGIITRLACTRLTPDEVQTVCGLIRAVSADLTDAAATSRARRAVVAYLAARSGNALQQSLVDEASLALARALKAHEVPADRHASVTAACAELEDALHRGDADAAEQACRRMYYVI</sequence>
<dbReference type="InterPro" id="IPR036388">
    <property type="entry name" value="WH-like_DNA-bd_sf"/>
</dbReference>
<keyword evidence="2" id="KW-0238">DNA-binding</keyword>
<dbReference type="AlphaFoldDB" id="A0A7D7WH04"/>
<evidence type="ECO:0000313" key="5">
    <source>
        <dbReference type="EMBL" id="QMU96190.1"/>
    </source>
</evidence>
<feature type="domain" description="HTH gntR-type" evidence="4">
    <location>
        <begin position="17"/>
        <end position="84"/>
    </location>
</feature>
<keyword evidence="1" id="KW-0805">Transcription regulation</keyword>
<gene>
    <name evidence="5" type="ORF">FVO59_02455</name>
</gene>
<evidence type="ECO:0000313" key="6">
    <source>
        <dbReference type="Proteomes" id="UP000515708"/>
    </source>
</evidence>
<dbReference type="PANTHER" id="PTHR43537">
    <property type="entry name" value="TRANSCRIPTIONAL REGULATOR, GNTR FAMILY"/>
    <property type="match status" value="1"/>
</dbReference>